<feature type="region of interest" description="Disordered" evidence="2">
    <location>
        <begin position="635"/>
        <end position="670"/>
    </location>
</feature>
<dbReference type="InterPro" id="IPR011993">
    <property type="entry name" value="PH-like_dom_sf"/>
</dbReference>
<dbReference type="Gene3D" id="1.10.287.2720">
    <property type="match status" value="1"/>
</dbReference>
<evidence type="ECO:0000313" key="5">
    <source>
        <dbReference type="EMBL" id="CAF3956583.1"/>
    </source>
</evidence>
<feature type="region of interest" description="Disordered" evidence="2">
    <location>
        <begin position="127"/>
        <end position="165"/>
    </location>
</feature>
<feature type="compositionally biased region" description="Low complexity" evidence="2">
    <location>
        <begin position="640"/>
        <end position="651"/>
    </location>
</feature>
<dbReference type="InterPro" id="IPR009003">
    <property type="entry name" value="Peptidase_S1_PA"/>
</dbReference>
<evidence type="ECO:0000313" key="6">
    <source>
        <dbReference type="Proteomes" id="UP000676336"/>
    </source>
</evidence>
<dbReference type="FunFam" id="1.10.287.2720:FF:000002">
    <property type="entry name" value="Oxysterol-binding protein"/>
    <property type="match status" value="1"/>
</dbReference>
<dbReference type="InterPro" id="IPR001314">
    <property type="entry name" value="Peptidase_S1A"/>
</dbReference>
<evidence type="ECO:0000259" key="4">
    <source>
        <dbReference type="PROSITE" id="PS50240"/>
    </source>
</evidence>
<dbReference type="InterPro" id="IPR033116">
    <property type="entry name" value="TRYPSIN_SER"/>
</dbReference>
<dbReference type="Gene3D" id="2.30.29.30">
    <property type="entry name" value="Pleckstrin-homology domain (PH domain)/Phosphotyrosine-binding domain (PTB)"/>
    <property type="match status" value="1"/>
</dbReference>
<feature type="compositionally biased region" description="Low complexity" evidence="2">
    <location>
        <begin position="146"/>
        <end position="159"/>
    </location>
</feature>
<dbReference type="InterPro" id="IPR001254">
    <property type="entry name" value="Trypsin_dom"/>
</dbReference>
<evidence type="ECO:0000256" key="2">
    <source>
        <dbReference type="SAM" id="MobiDB-lite"/>
    </source>
</evidence>
<keyword evidence="1" id="KW-1015">Disulfide bond</keyword>
<accession>A0A8S2MGE1</accession>
<dbReference type="CDD" id="cd00190">
    <property type="entry name" value="Tryp_SPc"/>
    <property type="match status" value="1"/>
</dbReference>
<dbReference type="AlphaFoldDB" id="A0A8S2MGE1"/>
<dbReference type="GO" id="GO:0008289">
    <property type="term" value="F:lipid binding"/>
    <property type="evidence" value="ECO:0007669"/>
    <property type="project" value="InterPro"/>
</dbReference>
<dbReference type="GO" id="GO:0006508">
    <property type="term" value="P:proteolysis"/>
    <property type="evidence" value="ECO:0007669"/>
    <property type="project" value="InterPro"/>
</dbReference>
<feature type="compositionally biased region" description="Polar residues" evidence="2">
    <location>
        <begin position="657"/>
        <end position="669"/>
    </location>
</feature>
<dbReference type="GO" id="GO:0004252">
    <property type="term" value="F:serine-type endopeptidase activity"/>
    <property type="evidence" value="ECO:0007669"/>
    <property type="project" value="InterPro"/>
</dbReference>
<feature type="transmembrane region" description="Helical" evidence="3">
    <location>
        <begin position="739"/>
        <end position="759"/>
    </location>
</feature>
<dbReference type="PROSITE" id="PS50240">
    <property type="entry name" value="TRYPSIN_DOM"/>
    <property type="match status" value="1"/>
</dbReference>
<evidence type="ECO:0000256" key="1">
    <source>
        <dbReference type="ARBA" id="ARBA00023157"/>
    </source>
</evidence>
<gene>
    <name evidence="5" type="ORF">SMN809_LOCUS9553</name>
</gene>
<feature type="non-terminal residue" evidence="5">
    <location>
        <position position="1"/>
    </location>
</feature>
<dbReference type="PANTHER" id="PTHR24252:SF18">
    <property type="entry name" value="OVOCHYMASE 1"/>
    <property type="match status" value="1"/>
</dbReference>
<comment type="caution">
    <text evidence="5">The sequence shown here is derived from an EMBL/GenBank/DDBJ whole genome shotgun (WGS) entry which is preliminary data.</text>
</comment>
<evidence type="ECO:0000256" key="3">
    <source>
        <dbReference type="SAM" id="Phobius"/>
    </source>
</evidence>
<dbReference type="EMBL" id="CAJOBI010003111">
    <property type="protein sequence ID" value="CAF3956583.1"/>
    <property type="molecule type" value="Genomic_DNA"/>
</dbReference>
<dbReference type="FunFam" id="2.40.10.10:FF:000068">
    <property type="entry name" value="transmembrane protease serine 2"/>
    <property type="match status" value="1"/>
</dbReference>
<name>A0A8S2MGE1_9BILA</name>
<feature type="compositionally biased region" description="Basic and acidic residues" evidence="2">
    <location>
        <begin position="130"/>
        <end position="139"/>
    </location>
</feature>
<proteinExistence type="predicted"/>
<sequence>FFFQYSSFLVIQRPSKKTGFCFKIWHPLEKSIWAQKGPNNEQFGAITFPLPMNYLICRASDDTAGRCWIDALELTMKCSKLLKKPYSTSLQNDDLILNSQITSSPSTTAGDGVFLNTSFSDNDFESSRLATKEEDDRMSDASVDISKASRSGSSHSDSSQDLLYEDDNETPYVAAPPEEMGELGNAAQTEEVAEENKSLIMHLLKQVRPGMDLSKVVLPTFILEPRSFLEKLSDYYHHCDILEEAVNSPDPLIRMKTIIKFYLSGFYKKPKGLKKPYNPVLGEVYRCFFHHTKADSKTFYLAEQLRFSNEMLLLLLLALPVINAEPIPRPCGTMRSFFSTESRIVGGETASEYAWPWQVYLTLNGMFICGGTLIDRQHVITSAHCIAKPVNNASDLFVRVGAQNMVREGYYAGKNYRISKKFIHENYSIPEYGYDIAILRLNYTVDISDTVNFVCLPTSSNFNVSMYQPVVITGFGLTSEGGYLPYRLQQGVIQVLPTCSLAYPWFNSATQICAGLLGGGRDTCQGDSGGPLVYKPRKSDQWIILWQRVTAAIKQNDQVSATEEKTIIEDEQRKQIKQRKATSTEWHPRLFNIDPNSKEWIYTYSDARPWDAHNDISTFENNFIICTRTRHRAQNMNHTNKSSSRNNSIINPVGRSSALTRGPSPSLNNIRDDEAQYLAPNINNQASLLLNSSDDVTSTLKRMDTTLSRISQRLDMCEKDLHYLKSNRKTHEHNQVNSFSSYIQLILIIIVAIILKYIFH</sequence>
<dbReference type="Gene3D" id="3.30.70.3490">
    <property type="match status" value="1"/>
</dbReference>
<dbReference type="PROSITE" id="PS00135">
    <property type="entry name" value="TRYPSIN_SER"/>
    <property type="match status" value="1"/>
</dbReference>
<dbReference type="PANTHER" id="PTHR24252">
    <property type="entry name" value="ACROSIN-RELATED"/>
    <property type="match status" value="1"/>
</dbReference>
<protein>
    <recommendedName>
        <fullName evidence="4">Peptidase S1 domain-containing protein</fullName>
    </recommendedName>
</protein>
<dbReference type="SMART" id="SM00020">
    <property type="entry name" value="Tryp_SPc"/>
    <property type="match status" value="1"/>
</dbReference>
<dbReference type="Pfam" id="PF00089">
    <property type="entry name" value="Trypsin"/>
    <property type="match status" value="1"/>
</dbReference>
<feature type="domain" description="Peptidase S1" evidence="4">
    <location>
        <begin position="344"/>
        <end position="606"/>
    </location>
</feature>
<dbReference type="InterPro" id="IPR037239">
    <property type="entry name" value="OSBP_sf"/>
</dbReference>
<dbReference type="SUPFAM" id="SSF144000">
    <property type="entry name" value="Oxysterol-binding protein-like"/>
    <property type="match status" value="2"/>
</dbReference>
<dbReference type="PRINTS" id="PR00722">
    <property type="entry name" value="CHYMOTRYPSIN"/>
</dbReference>
<reference evidence="5" key="1">
    <citation type="submission" date="2021-02" db="EMBL/GenBank/DDBJ databases">
        <authorList>
            <person name="Nowell W R."/>
        </authorList>
    </citation>
    <scope>NUCLEOTIDE SEQUENCE</scope>
</reference>
<dbReference type="SUPFAM" id="SSF50494">
    <property type="entry name" value="Trypsin-like serine proteases"/>
    <property type="match status" value="1"/>
</dbReference>
<keyword evidence="3" id="KW-0472">Membrane</keyword>
<dbReference type="InterPro" id="IPR043504">
    <property type="entry name" value="Peptidase_S1_PA_chymotrypsin"/>
</dbReference>
<dbReference type="Gene3D" id="2.40.10.10">
    <property type="entry name" value="Trypsin-like serine proteases"/>
    <property type="match status" value="1"/>
</dbReference>
<dbReference type="InterPro" id="IPR000648">
    <property type="entry name" value="Oxysterol-bd"/>
</dbReference>
<dbReference type="Proteomes" id="UP000676336">
    <property type="component" value="Unassembled WGS sequence"/>
</dbReference>
<keyword evidence="3" id="KW-0812">Transmembrane</keyword>
<dbReference type="Pfam" id="PF01237">
    <property type="entry name" value="Oxysterol_BP"/>
    <property type="match status" value="1"/>
</dbReference>
<organism evidence="5 6">
    <name type="scientific">Rotaria magnacalcarata</name>
    <dbReference type="NCBI Taxonomy" id="392030"/>
    <lineage>
        <taxon>Eukaryota</taxon>
        <taxon>Metazoa</taxon>
        <taxon>Spiralia</taxon>
        <taxon>Gnathifera</taxon>
        <taxon>Rotifera</taxon>
        <taxon>Eurotatoria</taxon>
        <taxon>Bdelloidea</taxon>
        <taxon>Philodinida</taxon>
        <taxon>Philodinidae</taxon>
        <taxon>Rotaria</taxon>
    </lineage>
</organism>
<keyword evidence="3" id="KW-1133">Transmembrane helix</keyword>